<evidence type="ECO:0000256" key="4">
    <source>
        <dbReference type="ARBA" id="ARBA00022723"/>
    </source>
</evidence>
<dbReference type="Pfam" id="PF05822">
    <property type="entry name" value="UMPH-1"/>
    <property type="match status" value="1"/>
</dbReference>
<sequence>MSGVTGVGGWAPQALVRCATCCYVPHASTTSSVGHTLLLRHFLRGGAGLHHHHNATISATSSTTSSSSSSGGAAGRTLAASSFKCPFHSASPLEPCHRALRRLHQRDWCDRFASHVKLAVLCKSTSSMEQHYMNPRMTTPYPDVIIGNPVQLEKKKQAIRAAGLSTLQVIADFDMTLTKYLVDGVRGQSTHALLKSNPVYDMKRHELFEHYYPLEISPDLPVDEKAKYMEEWWGKSHALLIEGGLNYESIISSVAKATISFRDGITQFFETLDEDGVPLLIFSAGLADIIEEVLRQKLHRVFPNIRVVSNRMEFDGNGDLTGFKGRTIHVLNKNEHALELAAPLHDDDGNLVGDNNGAAIVEGRSNVLLLGDHLGDLGMSDGVDYDNRISVGFLNENASNWLETYKEAFDIVVLNDGSLKPVIELVKELGS</sequence>
<organism evidence="9 10">
    <name type="scientific">Ceratodon purpureus</name>
    <name type="common">Fire moss</name>
    <name type="synonym">Dicranum purpureum</name>
    <dbReference type="NCBI Taxonomy" id="3225"/>
    <lineage>
        <taxon>Eukaryota</taxon>
        <taxon>Viridiplantae</taxon>
        <taxon>Streptophyta</taxon>
        <taxon>Embryophyta</taxon>
        <taxon>Bryophyta</taxon>
        <taxon>Bryophytina</taxon>
        <taxon>Bryopsida</taxon>
        <taxon>Dicranidae</taxon>
        <taxon>Pseudoditrichales</taxon>
        <taxon>Ditrichaceae</taxon>
        <taxon>Ceratodon</taxon>
    </lineage>
</organism>
<dbReference type="InterPro" id="IPR023214">
    <property type="entry name" value="HAD_sf"/>
</dbReference>
<accession>A0A8T0HH39</accession>
<dbReference type="GO" id="GO:0008253">
    <property type="term" value="F:5'-nucleotidase activity"/>
    <property type="evidence" value="ECO:0007669"/>
    <property type="project" value="UniProtKB-EC"/>
</dbReference>
<evidence type="ECO:0000313" key="9">
    <source>
        <dbReference type="EMBL" id="KAG0570425.1"/>
    </source>
</evidence>
<dbReference type="EMBL" id="CM026427">
    <property type="protein sequence ID" value="KAG0570425.1"/>
    <property type="molecule type" value="Genomic_DNA"/>
</dbReference>
<dbReference type="SFLD" id="SFLDS00003">
    <property type="entry name" value="Haloacid_Dehalogenase"/>
    <property type="match status" value="1"/>
</dbReference>
<evidence type="ECO:0000256" key="8">
    <source>
        <dbReference type="ARBA" id="ARBA00023080"/>
    </source>
</evidence>
<comment type="catalytic activity">
    <reaction evidence="1">
        <text>a ribonucleoside 5'-phosphate + H2O = a ribonucleoside + phosphate</text>
        <dbReference type="Rhea" id="RHEA:12484"/>
        <dbReference type="ChEBI" id="CHEBI:15377"/>
        <dbReference type="ChEBI" id="CHEBI:18254"/>
        <dbReference type="ChEBI" id="CHEBI:43474"/>
        <dbReference type="ChEBI" id="CHEBI:58043"/>
        <dbReference type="EC" id="3.1.3.5"/>
    </reaction>
</comment>
<name>A0A8T0HH39_CERPU</name>
<evidence type="ECO:0000313" key="10">
    <source>
        <dbReference type="Proteomes" id="UP000822688"/>
    </source>
</evidence>
<keyword evidence="5" id="KW-0547">Nucleotide-binding</keyword>
<dbReference type="GO" id="GO:0000166">
    <property type="term" value="F:nucleotide binding"/>
    <property type="evidence" value="ECO:0007669"/>
    <property type="project" value="UniProtKB-KW"/>
</dbReference>
<evidence type="ECO:0000256" key="2">
    <source>
        <dbReference type="ARBA" id="ARBA00008389"/>
    </source>
</evidence>
<proteinExistence type="inferred from homology"/>
<dbReference type="Proteomes" id="UP000822688">
    <property type="component" value="Chromosome 6"/>
</dbReference>
<keyword evidence="8" id="KW-0546">Nucleotide metabolism</keyword>
<dbReference type="SUPFAM" id="SSF56784">
    <property type="entry name" value="HAD-like"/>
    <property type="match status" value="1"/>
</dbReference>
<dbReference type="PANTHER" id="PTHR13045:SF0">
    <property type="entry name" value="7-METHYLGUANOSINE PHOSPHATE-SPECIFIC 5'-NUCLEOTIDASE"/>
    <property type="match status" value="1"/>
</dbReference>
<evidence type="ECO:0000256" key="3">
    <source>
        <dbReference type="ARBA" id="ARBA00012643"/>
    </source>
</evidence>
<keyword evidence="4" id="KW-0479">Metal-binding</keyword>
<evidence type="ECO:0000256" key="6">
    <source>
        <dbReference type="ARBA" id="ARBA00022801"/>
    </source>
</evidence>
<dbReference type="GO" id="GO:0000287">
    <property type="term" value="F:magnesium ion binding"/>
    <property type="evidence" value="ECO:0007669"/>
    <property type="project" value="InterPro"/>
</dbReference>
<dbReference type="Gene3D" id="3.40.50.1000">
    <property type="entry name" value="HAD superfamily/HAD-like"/>
    <property type="match status" value="1"/>
</dbReference>
<gene>
    <name evidence="9" type="ORF">KC19_6G161400</name>
</gene>
<keyword evidence="7" id="KW-0460">Magnesium</keyword>
<keyword evidence="6" id="KW-0378">Hydrolase</keyword>
<comment type="similarity">
    <text evidence="2">Belongs to the pyrimidine 5'-nucleotidase family.</text>
</comment>
<dbReference type="AlphaFoldDB" id="A0A8T0HH39"/>
<evidence type="ECO:0000256" key="5">
    <source>
        <dbReference type="ARBA" id="ARBA00022741"/>
    </source>
</evidence>
<dbReference type="EC" id="3.1.3.5" evidence="3"/>
<dbReference type="GO" id="GO:0005737">
    <property type="term" value="C:cytoplasm"/>
    <property type="evidence" value="ECO:0007669"/>
    <property type="project" value="InterPro"/>
</dbReference>
<dbReference type="GO" id="GO:0009117">
    <property type="term" value="P:nucleotide metabolic process"/>
    <property type="evidence" value="ECO:0007669"/>
    <property type="project" value="UniProtKB-KW"/>
</dbReference>
<dbReference type="InterPro" id="IPR036412">
    <property type="entry name" value="HAD-like_sf"/>
</dbReference>
<dbReference type="FunFam" id="3.40.50.1000:FF:000166">
    <property type="entry name" value="Cytosolic 5-nucleotidase"/>
    <property type="match status" value="1"/>
</dbReference>
<evidence type="ECO:0000256" key="1">
    <source>
        <dbReference type="ARBA" id="ARBA00000815"/>
    </source>
</evidence>
<dbReference type="SFLD" id="SFLDG01128">
    <property type="entry name" value="C1.4:_5'-Nucleotidase_Like"/>
    <property type="match status" value="1"/>
</dbReference>
<dbReference type="FunFam" id="1.10.150.340:FF:000001">
    <property type="entry name" value="Cytosolic 5-nucleotidase 3-like"/>
    <property type="match status" value="1"/>
</dbReference>
<dbReference type="PANTHER" id="PTHR13045">
    <property type="entry name" value="5'-NUCLEOTIDASE"/>
    <property type="match status" value="1"/>
</dbReference>
<dbReference type="Gene3D" id="1.10.150.340">
    <property type="entry name" value="Pyrimidine 5'-nucleotidase (UMPH-1), N-terminal domain"/>
    <property type="match status" value="1"/>
</dbReference>
<protein>
    <recommendedName>
        <fullName evidence="3">5'-nucleotidase</fullName>
        <ecNumber evidence="3">3.1.3.5</ecNumber>
    </recommendedName>
</protein>
<comment type="caution">
    <text evidence="9">The sequence shown here is derived from an EMBL/GenBank/DDBJ whole genome shotgun (WGS) entry which is preliminary data.</text>
</comment>
<keyword evidence="10" id="KW-1185">Reference proteome</keyword>
<reference evidence="9 10" key="1">
    <citation type="submission" date="2020-06" db="EMBL/GenBank/DDBJ databases">
        <title>WGS assembly of Ceratodon purpureus strain R40.</title>
        <authorList>
            <person name="Carey S.B."/>
            <person name="Jenkins J."/>
            <person name="Shu S."/>
            <person name="Lovell J.T."/>
            <person name="Sreedasyam A."/>
            <person name="Maumus F."/>
            <person name="Tiley G.P."/>
            <person name="Fernandez-Pozo N."/>
            <person name="Barry K."/>
            <person name="Chen C."/>
            <person name="Wang M."/>
            <person name="Lipzen A."/>
            <person name="Daum C."/>
            <person name="Saski C.A."/>
            <person name="Payton A.C."/>
            <person name="Mcbreen J.C."/>
            <person name="Conrad R.E."/>
            <person name="Kollar L.M."/>
            <person name="Olsson S."/>
            <person name="Huttunen S."/>
            <person name="Landis J.B."/>
            <person name="Wickett N.J."/>
            <person name="Johnson M.G."/>
            <person name="Rensing S.A."/>
            <person name="Grimwood J."/>
            <person name="Schmutz J."/>
            <person name="Mcdaniel S.F."/>
        </authorList>
    </citation>
    <scope>NUCLEOTIDE SEQUENCE [LARGE SCALE GENOMIC DNA]</scope>
    <source>
        <strain evidence="9 10">R40</strain>
    </source>
</reference>
<dbReference type="InterPro" id="IPR006434">
    <property type="entry name" value="Pyrimidine_nucleotidase_eu"/>
</dbReference>
<evidence type="ECO:0000256" key="7">
    <source>
        <dbReference type="ARBA" id="ARBA00022842"/>
    </source>
</evidence>